<dbReference type="RefSeq" id="WP_046922794.1">
    <property type="nucleotide sequence ID" value="NZ_AYYL01000001.1"/>
</dbReference>
<reference evidence="3" key="1">
    <citation type="submission" date="2016-10" db="EMBL/GenBank/DDBJ databases">
        <authorList>
            <person name="Varghese N."/>
            <person name="Submissions S."/>
        </authorList>
    </citation>
    <scope>NUCLEOTIDE SEQUENCE [LARGE SCALE GENOMIC DNA]</scope>
    <source>
        <strain evidence="3">DSM 20403</strain>
    </source>
</reference>
<dbReference type="Gene3D" id="3.90.75.20">
    <property type="match status" value="1"/>
</dbReference>
<feature type="domain" description="NUMOD4" evidence="1">
    <location>
        <begin position="1"/>
        <end position="57"/>
    </location>
</feature>
<dbReference type="Pfam" id="PF07463">
    <property type="entry name" value="NUMOD4"/>
    <property type="match status" value="1"/>
</dbReference>
<dbReference type="SUPFAM" id="SSF54060">
    <property type="entry name" value="His-Me finger endonucleases"/>
    <property type="match status" value="1"/>
</dbReference>
<dbReference type="InterPro" id="IPR044925">
    <property type="entry name" value="His-Me_finger_sf"/>
</dbReference>
<evidence type="ECO:0000259" key="1">
    <source>
        <dbReference type="Pfam" id="PF07463"/>
    </source>
</evidence>
<dbReference type="Gene3D" id="1.10.10.10">
    <property type="entry name" value="Winged helix-like DNA-binding domain superfamily/Winged helix DNA-binding domain"/>
    <property type="match status" value="1"/>
</dbReference>
<protein>
    <submittedName>
        <fullName evidence="2">NUMOD4 motif-containing protein</fullName>
    </submittedName>
</protein>
<gene>
    <name evidence="2" type="ORF">SAMN02910432_00107</name>
</gene>
<evidence type="ECO:0000313" key="3">
    <source>
        <dbReference type="Proteomes" id="UP000182635"/>
    </source>
</evidence>
<evidence type="ECO:0000313" key="2">
    <source>
        <dbReference type="EMBL" id="SFG15048.1"/>
    </source>
</evidence>
<dbReference type="InterPro" id="IPR036388">
    <property type="entry name" value="WH-like_DNA-bd_sf"/>
</dbReference>
<organism evidence="2 3">
    <name type="scientific">Ligilactobacillus ruminis DSM 20403 = NBRC 102161</name>
    <dbReference type="NCBI Taxonomy" id="1423798"/>
    <lineage>
        <taxon>Bacteria</taxon>
        <taxon>Bacillati</taxon>
        <taxon>Bacillota</taxon>
        <taxon>Bacilli</taxon>
        <taxon>Lactobacillales</taxon>
        <taxon>Lactobacillaceae</taxon>
        <taxon>Ligilactobacillus</taxon>
    </lineage>
</organism>
<dbReference type="AlphaFoldDB" id="A0A1I2PG48"/>
<accession>A0A1I2PG48</accession>
<proteinExistence type="predicted"/>
<dbReference type="SUPFAM" id="SSF64496">
    <property type="entry name" value="DNA-binding domain of intron-encoded endonucleases"/>
    <property type="match status" value="1"/>
</dbReference>
<dbReference type="EMBL" id="FOPI01000003">
    <property type="protein sequence ID" value="SFG15048.1"/>
    <property type="molecule type" value="Genomic_DNA"/>
</dbReference>
<dbReference type="OrthoDB" id="6631788at2"/>
<dbReference type="GO" id="GO:0016788">
    <property type="term" value="F:hydrolase activity, acting on ester bonds"/>
    <property type="evidence" value="ECO:0007669"/>
    <property type="project" value="InterPro"/>
</dbReference>
<dbReference type="InterPro" id="IPR010902">
    <property type="entry name" value="NUMOD4"/>
</dbReference>
<dbReference type="Proteomes" id="UP000182635">
    <property type="component" value="Unassembled WGS sequence"/>
</dbReference>
<sequence>MVWKEIKGYEGRYMVSDTGKIMSLPRTIKTARGYRTISKKRILKCSKLRNGTKVIRLVDKDGNKKNYTVAQIVARTFIENDDPKRTFVRHIDGKEGNNNVKNLKWDYPGRAASTDYRFKRRKKSKNRNTGPIQAFKNNVFCGEFQTATEAARYFGFKNTVGICLCLKGKQRTAGGMEWRRKEE</sequence>
<name>A0A1I2PG48_9LACO</name>